<reference evidence="1" key="1">
    <citation type="submission" date="2020-03" db="EMBL/GenBank/DDBJ databases">
        <title>A high-quality chromosome-level genome assembly of a woody plant with both climbing and erect habits, Rhamnella rubrinervis.</title>
        <authorList>
            <person name="Lu Z."/>
            <person name="Yang Y."/>
            <person name="Zhu X."/>
            <person name="Sun Y."/>
        </authorList>
    </citation>
    <scope>NUCLEOTIDE SEQUENCE</scope>
    <source>
        <strain evidence="1">BYM</strain>
        <tissue evidence="1">Leaf</tissue>
    </source>
</reference>
<comment type="caution">
    <text evidence="1">The sequence shown here is derived from an EMBL/GenBank/DDBJ whole genome shotgun (WGS) entry which is preliminary data.</text>
</comment>
<protein>
    <submittedName>
        <fullName evidence="1">Uncharacterized protein</fullName>
    </submittedName>
</protein>
<dbReference type="InterPro" id="IPR001128">
    <property type="entry name" value="Cyt_P450"/>
</dbReference>
<evidence type="ECO:0000313" key="2">
    <source>
        <dbReference type="Proteomes" id="UP000796880"/>
    </source>
</evidence>
<gene>
    <name evidence="1" type="ORF">FNV43_RR09118</name>
</gene>
<dbReference type="Gene3D" id="1.10.630.10">
    <property type="entry name" value="Cytochrome P450"/>
    <property type="match status" value="1"/>
</dbReference>
<dbReference type="SUPFAM" id="SSF48264">
    <property type="entry name" value="Cytochrome P450"/>
    <property type="match status" value="1"/>
</dbReference>
<dbReference type="InterPro" id="IPR036396">
    <property type="entry name" value="Cyt_P450_sf"/>
</dbReference>
<dbReference type="PANTHER" id="PTHR47951:SF7">
    <property type="entry name" value="FLAVONOID 3',5'-HYDROXYLASE-LIKE ISOFORM X1"/>
    <property type="match status" value="1"/>
</dbReference>
<keyword evidence="2" id="KW-1185">Reference proteome</keyword>
<accession>A0A8K0H9X4</accession>
<proteinExistence type="predicted"/>
<name>A0A8K0H9X4_9ROSA</name>
<evidence type="ECO:0000313" key="1">
    <source>
        <dbReference type="EMBL" id="KAF3448405.1"/>
    </source>
</evidence>
<dbReference type="GO" id="GO:0020037">
    <property type="term" value="F:heme binding"/>
    <property type="evidence" value="ECO:0007669"/>
    <property type="project" value="InterPro"/>
</dbReference>
<dbReference type="PANTHER" id="PTHR47951">
    <property type="entry name" value="OS08G0547900 PROTEIN"/>
    <property type="match status" value="1"/>
</dbReference>
<sequence>MWWSWWHACNQMHEHVGQVPILIDVVVGGTDTISTMVEWTIAELIHHPDIMHKFRIFAIWFRKKNVCRTSLGRKDVDLHTASFLHCFEWKMSVGVKLELSDKFGIVTKKMVPLVAVPTPRLPNLELYA</sequence>
<dbReference type="AlphaFoldDB" id="A0A8K0H9X4"/>
<dbReference type="Proteomes" id="UP000796880">
    <property type="component" value="Unassembled WGS sequence"/>
</dbReference>
<organism evidence="1 2">
    <name type="scientific">Rhamnella rubrinervis</name>
    <dbReference type="NCBI Taxonomy" id="2594499"/>
    <lineage>
        <taxon>Eukaryota</taxon>
        <taxon>Viridiplantae</taxon>
        <taxon>Streptophyta</taxon>
        <taxon>Embryophyta</taxon>
        <taxon>Tracheophyta</taxon>
        <taxon>Spermatophyta</taxon>
        <taxon>Magnoliopsida</taxon>
        <taxon>eudicotyledons</taxon>
        <taxon>Gunneridae</taxon>
        <taxon>Pentapetalae</taxon>
        <taxon>rosids</taxon>
        <taxon>fabids</taxon>
        <taxon>Rosales</taxon>
        <taxon>Rhamnaceae</taxon>
        <taxon>rhamnoid group</taxon>
        <taxon>Rhamneae</taxon>
        <taxon>Rhamnella</taxon>
    </lineage>
</organism>
<dbReference type="OrthoDB" id="6764281at2759"/>
<dbReference type="Pfam" id="PF00067">
    <property type="entry name" value="p450"/>
    <property type="match status" value="1"/>
</dbReference>
<dbReference type="GO" id="GO:0016705">
    <property type="term" value="F:oxidoreductase activity, acting on paired donors, with incorporation or reduction of molecular oxygen"/>
    <property type="evidence" value="ECO:0007669"/>
    <property type="project" value="InterPro"/>
</dbReference>
<dbReference type="GO" id="GO:0005506">
    <property type="term" value="F:iron ion binding"/>
    <property type="evidence" value="ECO:0007669"/>
    <property type="project" value="InterPro"/>
</dbReference>
<dbReference type="EMBL" id="VOIH02000004">
    <property type="protein sequence ID" value="KAF3448405.1"/>
    <property type="molecule type" value="Genomic_DNA"/>
</dbReference>
<dbReference type="GO" id="GO:0004497">
    <property type="term" value="F:monooxygenase activity"/>
    <property type="evidence" value="ECO:0007669"/>
    <property type="project" value="InterPro"/>
</dbReference>